<dbReference type="PANTHER" id="PTHR30543">
    <property type="entry name" value="CHROMATE REDUCTASE"/>
    <property type="match status" value="1"/>
</dbReference>
<proteinExistence type="predicted"/>
<dbReference type="EMBL" id="JAENHM010000078">
    <property type="protein sequence ID" value="MBK1842085.1"/>
    <property type="molecule type" value="Genomic_DNA"/>
</dbReference>
<dbReference type="Pfam" id="PF03358">
    <property type="entry name" value="FMN_red"/>
    <property type="match status" value="1"/>
</dbReference>
<dbReference type="InterPro" id="IPR029039">
    <property type="entry name" value="Flavoprotein-like_sf"/>
</dbReference>
<keyword evidence="3" id="KW-1185">Reference proteome</keyword>
<dbReference type="RefSeq" id="WP_200198762.1">
    <property type="nucleotide sequence ID" value="NZ_JAENHM010000078.1"/>
</dbReference>
<name>A0ABS1FFA9_9PROT</name>
<reference evidence="3" key="1">
    <citation type="submission" date="2021-01" db="EMBL/GenBank/DDBJ databases">
        <title>Genome public.</title>
        <authorList>
            <person name="Liu C."/>
            <person name="Sun Q."/>
        </authorList>
    </citation>
    <scope>NUCLEOTIDE SEQUENCE [LARGE SCALE GENOMIC DNA]</scope>
    <source>
        <strain evidence="3">YIM B02556</strain>
    </source>
</reference>
<dbReference type="InterPro" id="IPR005025">
    <property type="entry name" value="FMN_Rdtase-like_dom"/>
</dbReference>
<evidence type="ECO:0000313" key="3">
    <source>
        <dbReference type="Proteomes" id="UP000652760"/>
    </source>
</evidence>
<dbReference type="SUPFAM" id="SSF52218">
    <property type="entry name" value="Flavoproteins"/>
    <property type="match status" value="1"/>
</dbReference>
<evidence type="ECO:0000313" key="2">
    <source>
        <dbReference type="EMBL" id="MBK1842085.1"/>
    </source>
</evidence>
<evidence type="ECO:0000259" key="1">
    <source>
        <dbReference type="Pfam" id="PF03358"/>
    </source>
</evidence>
<dbReference type="Gene3D" id="3.40.50.360">
    <property type="match status" value="1"/>
</dbReference>
<organism evidence="2 3">
    <name type="scientific">Azospirillum endophyticum</name>
    <dbReference type="NCBI Taxonomy" id="2800326"/>
    <lineage>
        <taxon>Bacteria</taxon>
        <taxon>Pseudomonadati</taxon>
        <taxon>Pseudomonadota</taxon>
        <taxon>Alphaproteobacteria</taxon>
        <taxon>Rhodospirillales</taxon>
        <taxon>Azospirillaceae</taxon>
        <taxon>Azospirillum</taxon>
    </lineage>
</organism>
<protein>
    <submittedName>
        <fullName evidence="2">NAD(P)H-dependent oxidoreductase</fullName>
    </submittedName>
</protein>
<sequence length="192" mass="20236">MSELFIVGLGGTIRQGSSSESAVRATLEEAAKLGARVRMFAGPDLEMPMYAPDSPERNERSQTLVEALRACDGVIIGSPGYHGGMSGLIKNALDYTEDMRADGRVYLEERSVGCIVTAAGWQAVGTTLTSMRSVVHALRGWPTPLGVGINTIAVKAFNSEGRCIDPAVAGQLRTLAQQVIAFARAAKLVAAA</sequence>
<dbReference type="InterPro" id="IPR050712">
    <property type="entry name" value="NAD(P)H-dep_reductase"/>
</dbReference>
<comment type="caution">
    <text evidence="2">The sequence shown here is derived from an EMBL/GenBank/DDBJ whole genome shotgun (WGS) entry which is preliminary data.</text>
</comment>
<gene>
    <name evidence="2" type="ORF">JHL17_32280</name>
</gene>
<dbReference type="PANTHER" id="PTHR30543:SF21">
    <property type="entry name" value="NAD(P)H-DEPENDENT FMN REDUCTASE LOT6"/>
    <property type="match status" value="1"/>
</dbReference>
<dbReference type="Proteomes" id="UP000652760">
    <property type="component" value="Unassembled WGS sequence"/>
</dbReference>
<accession>A0ABS1FFA9</accession>
<feature type="domain" description="NADPH-dependent FMN reductase-like" evidence="1">
    <location>
        <begin position="6"/>
        <end position="145"/>
    </location>
</feature>